<dbReference type="GO" id="GO:0003700">
    <property type="term" value="F:DNA-binding transcription factor activity"/>
    <property type="evidence" value="ECO:0007669"/>
    <property type="project" value="InterPro"/>
</dbReference>
<dbReference type="InterPro" id="IPR050313">
    <property type="entry name" value="Carb_Metab_HTH_regulators"/>
</dbReference>
<evidence type="ECO:0000256" key="2">
    <source>
        <dbReference type="ARBA" id="ARBA00022491"/>
    </source>
</evidence>
<evidence type="ECO:0000256" key="1">
    <source>
        <dbReference type="ARBA" id="ARBA00021390"/>
    </source>
</evidence>
<sequence length="252" mass="26721">MQRLASERKELLLDRLRVDGRLVAKDMAAELDTSEDTIRRDLRELAVAGLCRRVYGGAIPVAPAAASYARRQEIATTSKHRVAVACLELIQPGSTVILDGGTTALEVARLLPHDLDVTVITHSPTIAVALVDHPAEVFILGGRLFKHSVVASGAAAAEAAAQVSADLFLMGVTGVRPDTGLTTGDVDEAAMKRTLSRRAAQTWVMASEEKIGAASPFPVLRLDEVAGIVSDADPQHPVLAELARADVRVLQA</sequence>
<dbReference type="SUPFAM" id="SSF100950">
    <property type="entry name" value="NagB/RpiA/CoA transferase-like"/>
    <property type="match status" value="1"/>
</dbReference>
<keyword evidence="3" id="KW-0805">Transcription regulation</keyword>
<keyword evidence="5" id="KW-0804">Transcription</keyword>
<dbReference type="InterPro" id="IPR037171">
    <property type="entry name" value="NagB/RpiA_transferase-like"/>
</dbReference>
<keyword evidence="2" id="KW-0678">Repressor</keyword>
<dbReference type="AlphaFoldDB" id="A0A919P786"/>
<name>A0A919P786_9CELL</name>
<dbReference type="InterPro" id="IPR014036">
    <property type="entry name" value="DeoR-like_C"/>
</dbReference>
<dbReference type="SMART" id="SM01134">
    <property type="entry name" value="DeoRC"/>
    <property type="match status" value="1"/>
</dbReference>
<dbReference type="GO" id="GO:0003677">
    <property type="term" value="F:DNA binding"/>
    <property type="evidence" value="ECO:0007669"/>
    <property type="project" value="UniProtKB-KW"/>
</dbReference>
<gene>
    <name evidence="8" type="ORF">Cch01nite_40020</name>
</gene>
<dbReference type="SUPFAM" id="SSF46785">
    <property type="entry name" value="Winged helix' DNA-binding domain"/>
    <property type="match status" value="1"/>
</dbReference>
<evidence type="ECO:0000256" key="5">
    <source>
        <dbReference type="ARBA" id="ARBA00023163"/>
    </source>
</evidence>
<evidence type="ECO:0000256" key="3">
    <source>
        <dbReference type="ARBA" id="ARBA00023015"/>
    </source>
</evidence>
<evidence type="ECO:0000313" key="9">
    <source>
        <dbReference type="Proteomes" id="UP000632740"/>
    </source>
</evidence>
<keyword evidence="9" id="KW-1185">Reference proteome</keyword>
<organism evidence="8 9">
    <name type="scientific">Cellulomonas chitinilytica</name>
    <dbReference type="NCBI Taxonomy" id="398759"/>
    <lineage>
        <taxon>Bacteria</taxon>
        <taxon>Bacillati</taxon>
        <taxon>Actinomycetota</taxon>
        <taxon>Actinomycetes</taxon>
        <taxon>Micrococcales</taxon>
        <taxon>Cellulomonadaceae</taxon>
        <taxon>Cellulomonas</taxon>
    </lineage>
</organism>
<dbReference type="PRINTS" id="PR00037">
    <property type="entry name" value="HTHLACR"/>
</dbReference>
<evidence type="ECO:0000313" key="8">
    <source>
        <dbReference type="EMBL" id="GIG23278.1"/>
    </source>
</evidence>
<dbReference type="Pfam" id="PF08220">
    <property type="entry name" value="HTH_DeoR"/>
    <property type="match status" value="1"/>
</dbReference>
<comment type="function">
    <text evidence="6">Repressor of the lactose catabolism operon. Galactose-6-phosphate is the inducer.</text>
</comment>
<dbReference type="RefSeq" id="WP_239071135.1">
    <property type="nucleotide sequence ID" value="NZ_BONK01000017.1"/>
</dbReference>
<evidence type="ECO:0000259" key="7">
    <source>
        <dbReference type="PROSITE" id="PS51000"/>
    </source>
</evidence>
<evidence type="ECO:0000256" key="6">
    <source>
        <dbReference type="ARBA" id="ARBA00024937"/>
    </source>
</evidence>
<dbReference type="InterPro" id="IPR001034">
    <property type="entry name" value="DeoR_HTH"/>
</dbReference>
<dbReference type="PANTHER" id="PTHR30363:SF4">
    <property type="entry name" value="GLYCEROL-3-PHOSPHATE REGULON REPRESSOR"/>
    <property type="match status" value="1"/>
</dbReference>
<dbReference type="Pfam" id="PF00455">
    <property type="entry name" value="DeoRC"/>
    <property type="match status" value="1"/>
</dbReference>
<reference evidence="8" key="1">
    <citation type="submission" date="2021-01" db="EMBL/GenBank/DDBJ databases">
        <title>Whole genome shotgun sequence of Cellulomonas chitinilytica NBRC 110799.</title>
        <authorList>
            <person name="Komaki H."/>
            <person name="Tamura T."/>
        </authorList>
    </citation>
    <scope>NUCLEOTIDE SEQUENCE</scope>
    <source>
        <strain evidence="8">NBRC 110799</strain>
    </source>
</reference>
<dbReference type="PANTHER" id="PTHR30363">
    <property type="entry name" value="HTH-TYPE TRANSCRIPTIONAL REGULATOR SRLR-RELATED"/>
    <property type="match status" value="1"/>
</dbReference>
<accession>A0A919P786</accession>
<feature type="domain" description="HTH deoR-type" evidence="7">
    <location>
        <begin position="5"/>
        <end position="60"/>
    </location>
</feature>
<dbReference type="InterPro" id="IPR018356">
    <property type="entry name" value="Tscrpt_reg_HTH_DeoR_CS"/>
</dbReference>
<dbReference type="InterPro" id="IPR036390">
    <property type="entry name" value="WH_DNA-bd_sf"/>
</dbReference>
<protein>
    <recommendedName>
        <fullName evidence="1">Lactose phosphotransferase system repressor</fullName>
    </recommendedName>
</protein>
<dbReference type="SMART" id="SM00420">
    <property type="entry name" value="HTH_DEOR"/>
    <property type="match status" value="1"/>
</dbReference>
<comment type="caution">
    <text evidence="8">The sequence shown here is derived from an EMBL/GenBank/DDBJ whole genome shotgun (WGS) entry which is preliminary data.</text>
</comment>
<proteinExistence type="predicted"/>
<evidence type="ECO:0000256" key="4">
    <source>
        <dbReference type="ARBA" id="ARBA00023125"/>
    </source>
</evidence>
<dbReference type="PROSITE" id="PS00894">
    <property type="entry name" value="HTH_DEOR_1"/>
    <property type="match status" value="1"/>
</dbReference>
<dbReference type="Proteomes" id="UP000632740">
    <property type="component" value="Unassembled WGS sequence"/>
</dbReference>
<keyword evidence="4" id="KW-0238">DNA-binding</keyword>
<dbReference type="Gene3D" id="3.40.50.1360">
    <property type="match status" value="1"/>
</dbReference>
<dbReference type="PROSITE" id="PS51000">
    <property type="entry name" value="HTH_DEOR_2"/>
    <property type="match status" value="1"/>
</dbReference>
<dbReference type="EMBL" id="BONK01000017">
    <property type="protein sequence ID" value="GIG23278.1"/>
    <property type="molecule type" value="Genomic_DNA"/>
</dbReference>